<dbReference type="OrthoDB" id="10054666at2759"/>
<sequence>LDCFLLDNNGFIIVSEKREHTGKFFGEIDYTLFDSMIEIGIYKRVHVYDYQAVCLEVDPSYGFAPL</sequence>
<dbReference type="Pfam" id="PF08473">
    <property type="entry name" value="VGCC_alpha2"/>
    <property type="match status" value="1"/>
</dbReference>
<dbReference type="AlphaFoldDB" id="A0A087TF74"/>
<feature type="non-terminal residue" evidence="2">
    <location>
        <position position="1"/>
    </location>
</feature>
<gene>
    <name evidence="2" type="ORF">X975_03873</name>
</gene>
<dbReference type="EMBL" id="KK114951">
    <property type="protein sequence ID" value="KFM63763.1"/>
    <property type="molecule type" value="Genomic_DNA"/>
</dbReference>
<evidence type="ECO:0000313" key="2">
    <source>
        <dbReference type="EMBL" id="KFM63763.1"/>
    </source>
</evidence>
<reference evidence="2 3" key="1">
    <citation type="submission" date="2013-11" db="EMBL/GenBank/DDBJ databases">
        <title>Genome sequencing of Stegodyphus mimosarum.</title>
        <authorList>
            <person name="Bechsgaard J."/>
        </authorList>
    </citation>
    <scope>NUCLEOTIDE SEQUENCE [LARGE SCALE GENOMIC DNA]</scope>
</reference>
<feature type="domain" description="Voltage-dependent calcium channel alpha-2/delta subunit conserved region" evidence="1">
    <location>
        <begin position="1"/>
        <end position="55"/>
    </location>
</feature>
<evidence type="ECO:0000259" key="1">
    <source>
        <dbReference type="Pfam" id="PF08473"/>
    </source>
</evidence>
<keyword evidence="3" id="KW-1185">Reference proteome</keyword>
<dbReference type="Proteomes" id="UP000054359">
    <property type="component" value="Unassembled WGS sequence"/>
</dbReference>
<accession>A0A087TF74</accession>
<protein>
    <submittedName>
        <fullName evidence="2">Voltage-dependent calcium channel subunit alpha-2/delta-4</fullName>
    </submittedName>
</protein>
<evidence type="ECO:0000313" key="3">
    <source>
        <dbReference type="Proteomes" id="UP000054359"/>
    </source>
</evidence>
<name>A0A087TF74_STEMI</name>
<dbReference type="InterPro" id="IPR013680">
    <property type="entry name" value="VDCC_a2/dsu"/>
</dbReference>
<organism evidence="2 3">
    <name type="scientific">Stegodyphus mimosarum</name>
    <name type="common">African social velvet spider</name>
    <dbReference type="NCBI Taxonomy" id="407821"/>
    <lineage>
        <taxon>Eukaryota</taxon>
        <taxon>Metazoa</taxon>
        <taxon>Ecdysozoa</taxon>
        <taxon>Arthropoda</taxon>
        <taxon>Chelicerata</taxon>
        <taxon>Arachnida</taxon>
        <taxon>Araneae</taxon>
        <taxon>Araneomorphae</taxon>
        <taxon>Entelegynae</taxon>
        <taxon>Eresoidea</taxon>
        <taxon>Eresidae</taxon>
        <taxon>Stegodyphus</taxon>
    </lineage>
</organism>
<proteinExistence type="predicted"/>
<feature type="non-terminal residue" evidence="2">
    <location>
        <position position="66"/>
    </location>
</feature>
<dbReference type="STRING" id="407821.A0A087TF74"/>